<evidence type="ECO:0000313" key="2">
    <source>
        <dbReference type="EMBL" id="CAG5919657.1"/>
    </source>
</evidence>
<comment type="caution">
    <text evidence="2">The sequence shown here is derived from an EMBL/GenBank/DDBJ whole genome shotgun (WGS) entry which is preliminary data.</text>
</comment>
<evidence type="ECO:0000313" key="3">
    <source>
        <dbReference type="Proteomes" id="UP000677803"/>
    </source>
</evidence>
<protein>
    <submittedName>
        <fullName evidence="2">(Atlantic silverside) hypothetical protein</fullName>
    </submittedName>
</protein>
<sequence>MWTCFELWLSAVSVEPTSRPEQEMFVSILFGEGRTEILNLNCRLINFIHHLKERCGLDVKESVDLMDASGRVMNLEAVQHSLAPASGVLAERQHYVLLRVCRDDESGGRKYVPLLNNCSQSHPELTDLLKKLSNPNKEPESVTRRGRRQRRKNIPSCDKE</sequence>
<dbReference type="OrthoDB" id="2109241at2759"/>
<dbReference type="PANTHER" id="PTHR33887">
    <property type="entry name" value="PB1 DOMAIN-CONTAINING PROTEIN"/>
    <property type="match status" value="1"/>
</dbReference>
<feature type="compositionally biased region" description="Basic residues" evidence="1">
    <location>
        <begin position="144"/>
        <end position="153"/>
    </location>
</feature>
<dbReference type="EMBL" id="CAJRST010011112">
    <property type="protein sequence ID" value="CAG5919657.1"/>
    <property type="molecule type" value="Genomic_DNA"/>
</dbReference>
<keyword evidence="3" id="KW-1185">Reference proteome</keyword>
<dbReference type="AlphaFoldDB" id="A0A8S4B5D6"/>
<dbReference type="InterPro" id="IPR039471">
    <property type="entry name" value="CXorf65-like"/>
</dbReference>
<accession>A0A8S4B5D6</accession>
<feature type="region of interest" description="Disordered" evidence="1">
    <location>
        <begin position="131"/>
        <end position="160"/>
    </location>
</feature>
<name>A0A8S4B5D6_9TELE</name>
<dbReference type="PANTHER" id="PTHR33887:SF1">
    <property type="entry name" value="GENE 867-RELATED"/>
    <property type="match status" value="1"/>
</dbReference>
<proteinExistence type="predicted"/>
<gene>
    <name evidence="2" type="ORF">MMEN_LOCUS10227</name>
</gene>
<dbReference type="Pfam" id="PF15874">
    <property type="entry name" value="Il2rg"/>
    <property type="match status" value="1"/>
</dbReference>
<reference evidence="2" key="1">
    <citation type="submission" date="2021-05" db="EMBL/GenBank/DDBJ databases">
        <authorList>
            <person name="Tigano A."/>
        </authorList>
    </citation>
    <scope>NUCLEOTIDE SEQUENCE</scope>
</reference>
<dbReference type="Proteomes" id="UP000677803">
    <property type="component" value="Unassembled WGS sequence"/>
</dbReference>
<evidence type="ECO:0000256" key="1">
    <source>
        <dbReference type="SAM" id="MobiDB-lite"/>
    </source>
</evidence>
<organism evidence="2 3">
    <name type="scientific">Menidia menidia</name>
    <name type="common">Atlantic silverside</name>
    <dbReference type="NCBI Taxonomy" id="238744"/>
    <lineage>
        <taxon>Eukaryota</taxon>
        <taxon>Metazoa</taxon>
        <taxon>Chordata</taxon>
        <taxon>Craniata</taxon>
        <taxon>Vertebrata</taxon>
        <taxon>Euteleostomi</taxon>
        <taxon>Actinopterygii</taxon>
        <taxon>Neopterygii</taxon>
        <taxon>Teleostei</taxon>
        <taxon>Neoteleostei</taxon>
        <taxon>Acanthomorphata</taxon>
        <taxon>Ovalentaria</taxon>
        <taxon>Atherinomorphae</taxon>
        <taxon>Atheriniformes</taxon>
        <taxon>Atherinopsidae</taxon>
        <taxon>Menidiinae</taxon>
        <taxon>Menidia</taxon>
    </lineage>
</organism>